<feature type="compositionally biased region" description="Low complexity" evidence="1">
    <location>
        <begin position="292"/>
        <end position="323"/>
    </location>
</feature>
<keyword evidence="2" id="KW-0472">Membrane</keyword>
<accession>A0A8S9A071</accession>
<feature type="compositionally biased region" description="Low complexity" evidence="1">
    <location>
        <begin position="231"/>
        <end position="254"/>
    </location>
</feature>
<evidence type="ECO:0000256" key="1">
    <source>
        <dbReference type="SAM" id="MobiDB-lite"/>
    </source>
</evidence>
<reference evidence="3 4" key="1">
    <citation type="submission" date="2017-07" db="EMBL/GenBank/DDBJ databases">
        <title>Genome sequence of the Sordaria macrospora wild type strain R19027.</title>
        <authorList>
            <person name="Nowrousian M."/>
            <person name="Teichert I."/>
            <person name="Kueck U."/>
        </authorList>
    </citation>
    <scope>NUCLEOTIDE SEQUENCE [LARGE SCALE GENOMIC DNA]</scope>
    <source>
        <strain evidence="3 4">R19027</strain>
        <tissue evidence="3">Mycelium</tissue>
    </source>
</reference>
<feature type="compositionally biased region" description="Gly residues" evidence="1">
    <location>
        <begin position="216"/>
        <end position="225"/>
    </location>
</feature>
<organism evidence="3 4">
    <name type="scientific">Sordaria macrospora</name>
    <dbReference type="NCBI Taxonomy" id="5147"/>
    <lineage>
        <taxon>Eukaryota</taxon>
        <taxon>Fungi</taxon>
        <taxon>Dikarya</taxon>
        <taxon>Ascomycota</taxon>
        <taxon>Pezizomycotina</taxon>
        <taxon>Sordariomycetes</taxon>
        <taxon>Sordariomycetidae</taxon>
        <taxon>Sordariales</taxon>
        <taxon>Sordariaceae</taxon>
        <taxon>Sordaria</taxon>
    </lineage>
</organism>
<evidence type="ECO:0000313" key="3">
    <source>
        <dbReference type="EMBL" id="KAA8635613.1"/>
    </source>
</evidence>
<dbReference type="Proteomes" id="UP000433876">
    <property type="component" value="Unassembled WGS sequence"/>
</dbReference>
<name>A0A8S9A071_SORMA</name>
<gene>
    <name evidence="3" type="ORF">SMACR_03324</name>
</gene>
<keyword evidence="2" id="KW-0812">Transmembrane</keyword>
<proteinExistence type="predicted"/>
<protein>
    <submittedName>
        <fullName evidence="3">Uncharacterized protein</fullName>
    </submittedName>
</protein>
<sequence length="354" mass="33650">MRMQALATRALLSGLAYERLPTIPGTSSNPNQGLIAIGTGNNLAASCVVGETTCGIGCMPLASVCCSGKGYCDPGEYCTERDTCCPIGKTCSPGGGCDAGKVLCGNGCMPAGAVCCPDYGYCDAGEVCTDHGTCAVSSGGGGSGGGSGGGGGGGGGGSGGSSTCSAAGKEQCDAGWCMPLGSVCCATGEGWYCDAGYYCTPTGCCRNGRTCSSSGGGGGGGGGSGNPPPITTTSQTQALPATSSSSSSSSSSVAAPPPPVQTENSVSDGGRPGATMPVRPTLSVDDGLDDVTTPSSTPMSSTTSTSSASARAAQSTGLPAGDGAQPGGAGLVSVSVGLVMAGVLGVVGFMLPIF</sequence>
<keyword evidence="2" id="KW-1133">Transmembrane helix</keyword>
<feature type="transmembrane region" description="Helical" evidence="2">
    <location>
        <begin position="328"/>
        <end position="351"/>
    </location>
</feature>
<dbReference type="AlphaFoldDB" id="A0A8S9A071"/>
<evidence type="ECO:0000313" key="4">
    <source>
        <dbReference type="Proteomes" id="UP000433876"/>
    </source>
</evidence>
<feature type="region of interest" description="Disordered" evidence="1">
    <location>
        <begin position="216"/>
        <end position="324"/>
    </location>
</feature>
<dbReference type="EMBL" id="NMPR01000010">
    <property type="protein sequence ID" value="KAA8635613.1"/>
    <property type="molecule type" value="Genomic_DNA"/>
</dbReference>
<comment type="caution">
    <text evidence="3">The sequence shown here is derived from an EMBL/GenBank/DDBJ whole genome shotgun (WGS) entry which is preliminary data.</text>
</comment>
<evidence type="ECO:0000256" key="2">
    <source>
        <dbReference type="SAM" id="Phobius"/>
    </source>
</evidence>